<comment type="caution">
    <text evidence="3">The sequence shown here is derived from an EMBL/GenBank/DDBJ whole genome shotgun (WGS) entry which is preliminary data.</text>
</comment>
<sequence length="300" mass="33967">MEVASAIVADLKSLGPDAQVCHTCGNDFEHPTHTPLVLACCAKLMCRYCFINWCESKGPDRACCPHCRHSFFCNEHQKKQLTFLKFGTLGRTYSAWLRPNQKSDAFESFERKSADLDKHIADNNRVDIRVDTALLLRAWQHVVNGALLEGPSSTPLHHQPVRCAELSLLTAALPFILSDFEGVDFPTDVLFNKLHADFLGLLFRHFVKASMHRYLTYAEFAILSQQPTAEGLGLQPGFQEFVERTLSRTLQFVHVRACEDQTSCVGFHMHGEKQYYNMETRRDGIARDEQSLSDAKCALQ</sequence>
<dbReference type="GO" id="GO:0008270">
    <property type="term" value="F:zinc ion binding"/>
    <property type="evidence" value="ECO:0007669"/>
    <property type="project" value="UniProtKB-KW"/>
</dbReference>
<dbReference type="Proteomes" id="UP001324427">
    <property type="component" value="Unassembled WGS sequence"/>
</dbReference>
<protein>
    <recommendedName>
        <fullName evidence="2">RING-type domain-containing protein</fullName>
    </recommendedName>
</protein>
<keyword evidence="4" id="KW-1185">Reference proteome</keyword>
<dbReference type="AlphaFoldDB" id="A0AAV9JDV7"/>
<accession>A0AAV9JDV7</accession>
<feature type="domain" description="RING-type" evidence="2">
    <location>
        <begin position="21"/>
        <end position="68"/>
    </location>
</feature>
<evidence type="ECO:0000313" key="4">
    <source>
        <dbReference type="Proteomes" id="UP001324427"/>
    </source>
</evidence>
<dbReference type="EMBL" id="JAVFHQ010000033">
    <property type="protein sequence ID" value="KAK4543334.1"/>
    <property type="molecule type" value="Genomic_DNA"/>
</dbReference>
<reference evidence="3 4" key="1">
    <citation type="submission" date="2021-11" db="EMBL/GenBank/DDBJ databases">
        <title>Black yeast isolated from Biological Soil Crust.</title>
        <authorList>
            <person name="Kurbessoian T."/>
        </authorList>
    </citation>
    <scope>NUCLEOTIDE SEQUENCE [LARGE SCALE GENOMIC DNA]</scope>
    <source>
        <strain evidence="3 4">CCFEE 5522</strain>
    </source>
</reference>
<evidence type="ECO:0000256" key="1">
    <source>
        <dbReference type="PROSITE-ProRule" id="PRU00175"/>
    </source>
</evidence>
<keyword evidence="1" id="KW-0862">Zinc</keyword>
<evidence type="ECO:0000313" key="3">
    <source>
        <dbReference type="EMBL" id="KAK4543334.1"/>
    </source>
</evidence>
<name>A0AAV9JDV7_9PEZI</name>
<dbReference type="PROSITE" id="PS50089">
    <property type="entry name" value="ZF_RING_2"/>
    <property type="match status" value="1"/>
</dbReference>
<gene>
    <name evidence="3" type="ORF">LTR36_005693</name>
</gene>
<evidence type="ECO:0000259" key="2">
    <source>
        <dbReference type="PROSITE" id="PS50089"/>
    </source>
</evidence>
<proteinExistence type="predicted"/>
<keyword evidence="1" id="KW-0863">Zinc-finger</keyword>
<keyword evidence="1" id="KW-0479">Metal-binding</keyword>
<dbReference type="InterPro" id="IPR001841">
    <property type="entry name" value="Znf_RING"/>
</dbReference>
<organism evidence="3 4">
    <name type="scientific">Oleoguttula mirabilis</name>
    <dbReference type="NCBI Taxonomy" id="1507867"/>
    <lineage>
        <taxon>Eukaryota</taxon>
        <taxon>Fungi</taxon>
        <taxon>Dikarya</taxon>
        <taxon>Ascomycota</taxon>
        <taxon>Pezizomycotina</taxon>
        <taxon>Dothideomycetes</taxon>
        <taxon>Dothideomycetidae</taxon>
        <taxon>Mycosphaerellales</taxon>
        <taxon>Teratosphaeriaceae</taxon>
        <taxon>Oleoguttula</taxon>
    </lineage>
</organism>